<sequence>MEMKAVAANSSSPRKHQSTFDEDDEMDPLNAGNPDNEEKARPQGGSAEQWSVSSVDQSLSPNAPVPGRAVRFRKFHVSQMENVSILFADIVGFTKMSSNKSASHLVYLLNDLFGR</sequence>
<keyword evidence="10" id="KW-0472">Membrane</keyword>
<comment type="catalytic activity">
    <reaction evidence="1">
        <text>ATP = 3',5'-cyclic AMP + diphosphate</text>
        <dbReference type="Rhea" id="RHEA:15389"/>
        <dbReference type="ChEBI" id="CHEBI:30616"/>
        <dbReference type="ChEBI" id="CHEBI:33019"/>
        <dbReference type="ChEBI" id="CHEBI:58165"/>
        <dbReference type="EC" id="4.6.1.1"/>
    </reaction>
</comment>
<evidence type="ECO:0000256" key="9">
    <source>
        <dbReference type="ARBA" id="ARBA00022989"/>
    </source>
</evidence>
<keyword evidence="15" id="KW-1185">Reference proteome</keyword>
<keyword evidence="8" id="KW-0460">Magnesium</keyword>
<dbReference type="GO" id="GO:0035556">
    <property type="term" value="P:intracellular signal transduction"/>
    <property type="evidence" value="ECO:0007669"/>
    <property type="project" value="InterPro"/>
</dbReference>
<dbReference type="GO" id="GO:0007189">
    <property type="term" value="P:adenylate cyclase-activating G protein-coupled receptor signaling pathway"/>
    <property type="evidence" value="ECO:0007669"/>
    <property type="project" value="TreeGrafter"/>
</dbReference>
<dbReference type="Pfam" id="PF00211">
    <property type="entry name" value="Guanylate_cyc"/>
    <property type="match status" value="1"/>
</dbReference>
<dbReference type="OrthoDB" id="10035433at2759"/>
<dbReference type="GO" id="GO:0009190">
    <property type="term" value="P:cyclic nucleotide biosynthetic process"/>
    <property type="evidence" value="ECO:0007669"/>
    <property type="project" value="InterPro"/>
</dbReference>
<feature type="region of interest" description="Disordered" evidence="12">
    <location>
        <begin position="1"/>
        <end position="66"/>
    </location>
</feature>
<evidence type="ECO:0000256" key="11">
    <source>
        <dbReference type="ARBA" id="ARBA00023239"/>
    </source>
</evidence>
<evidence type="ECO:0000256" key="12">
    <source>
        <dbReference type="SAM" id="MobiDB-lite"/>
    </source>
</evidence>
<dbReference type="PROSITE" id="PS50125">
    <property type="entry name" value="GUANYLATE_CYCLASE_2"/>
    <property type="match status" value="1"/>
</dbReference>
<name>A0A3P7NR82_DIBLA</name>
<keyword evidence="4" id="KW-0812">Transmembrane</keyword>
<keyword evidence="6" id="KW-0547">Nucleotide-binding</keyword>
<comment type="subcellular location">
    <subcellularLocation>
        <location evidence="2">Membrane</location>
        <topology evidence="2">Multi-pass membrane protein</topology>
    </subcellularLocation>
</comment>
<dbReference type="GO" id="GO:0046872">
    <property type="term" value="F:metal ion binding"/>
    <property type="evidence" value="ECO:0007669"/>
    <property type="project" value="UniProtKB-KW"/>
</dbReference>
<evidence type="ECO:0000259" key="13">
    <source>
        <dbReference type="PROSITE" id="PS50125"/>
    </source>
</evidence>
<evidence type="ECO:0000256" key="1">
    <source>
        <dbReference type="ARBA" id="ARBA00001593"/>
    </source>
</evidence>
<keyword evidence="11" id="KW-0456">Lyase</keyword>
<keyword evidence="5" id="KW-0479">Metal-binding</keyword>
<dbReference type="InterPro" id="IPR001054">
    <property type="entry name" value="A/G_cyclase"/>
</dbReference>
<dbReference type="Gene3D" id="3.30.70.1230">
    <property type="entry name" value="Nucleotide cyclase"/>
    <property type="match status" value="1"/>
</dbReference>
<reference evidence="14 15" key="1">
    <citation type="submission" date="2018-11" db="EMBL/GenBank/DDBJ databases">
        <authorList>
            <consortium name="Pathogen Informatics"/>
        </authorList>
    </citation>
    <scope>NUCLEOTIDE SEQUENCE [LARGE SCALE GENOMIC DNA]</scope>
</reference>
<evidence type="ECO:0000256" key="7">
    <source>
        <dbReference type="ARBA" id="ARBA00022840"/>
    </source>
</evidence>
<keyword evidence="9" id="KW-1133">Transmembrane helix</keyword>
<dbReference type="EMBL" id="UYRU01052052">
    <property type="protein sequence ID" value="VDN11699.1"/>
    <property type="molecule type" value="Genomic_DNA"/>
</dbReference>
<protein>
    <recommendedName>
        <fullName evidence="3">adenylate cyclase</fullName>
        <ecNumber evidence="3">4.6.1.1</ecNumber>
    </recommendedName>
</protein>
<dbReference type="Proteomes" id="UP000281553">
    <property type="component" value="Unassembled WGS sequence"/>
</dbReference>
<evidence type="ECO:0000313" key="14">
    <source>
        <dbReference type="EMBL" id="VDN11699.1"/>
    </source>
</evidence>
<dbReference type="InterPro" id="IPR029787">
    <property type="entry name" value="Nucleotide_cyclase"/>
</dbReference>
<gene>
    <name evidence="14" type="ORF">DILT_LOCUS7530</name>
</gene>
<dbReference type="SUPFAM" id="SSF55073">
    <property type="entry name" value="Nucleotide cyclase"/>
    <property type="match status" value="1"/>
</dbReference>
<dbReference type="AlphaFoldDB" id="A0A3P7NR82"/>
<keyword evidence="7" id="KW-0067">ATP-binding</keyword>
<dbReference type="GO" id="GO:0005886">
    <property type="term" value="C:plasma membrane"/>
    <property type="evidence" value="ECO:0007669"/>
    <property type="project" value="TreeGrafter"/>
</dbReference>
<dbReference type="GO" id="GO:0004016">
    <property type="term" value="F:adenylate cyclase activity"/>
    <property type="evidence" value="ECO:0007669"/>
    <property type="project" value="UniProtKB-EC"/>
</dbReference>
<evidence type="ECO:0000256" key="8">
    <source>
        <dbReference type="ARBA" id="ARBA00022842"/>
    </source>
</evidence>
<organism evidence="14 15">
    <name type="scientific">Dibothriocephalus latus</name>
    <name type="common">Fish tapeworm</name>
    <name type="synonym">Diphyllobothrium latum</name>
    <dbReference type="NCBI Taxonomy" id="60516"/>
    <lineage>
        <taxon>Eukaryota</taxon>
        <taxon>Metazoa</taxon>
        <taxon>Spiralia</taxon>
        <taxon>Lophotrochozoa</taxon>
        <taxon>Platyhelminthes</taxon>
        <taxon>Cestoda</taxon>
        <taxon>Eucestoda</taxon>
        <taxon>Diphyllobothriidea</taxon>
        <taxon>Diphyllobothriidae</taxon>
        <taxon>Dibothriocephalus</taxon>
    </lineage>
</organism>
<accession>A0A3P7NR82</accession>
<feature type="compositionally biased region" description="Polar residues" evidence="12">
    <location>
        <begin position="46"/>
        <end position="61"/>
    </location>
</feature>
<feature type="domain" description="Guanylate cyclase" evidence="13">
    <location>
        <begin position="84"/>
        <end position="115"/>
    </location>
</feature>
<dbReference type="PANTHER" id="PTHR45627:SF8">
    <property type="entry name" value="ADENYLATE CYCLASE TYPE 9"/>
    <property type="match status" value="1"/>
</dbReference>
<evidence type="ECO:0000256" key="2">
    <source>
        <dbReference type="ARBA" id="ARBA00004141"/>
    </source>
</evidence>
<evidence type="ECO:0000256" key="3">
    <source>
        <dbReference type="ARBA" id="ARBA00012201"/>
    </source>
</evidence>
<dbReference type="GO" id="GO:0005524">
    <property type="term" value="F:ATP binding"/>
    <property type="evidence" value="ECO:0007669"/>
    <property type="project" value="UniProtKB-KW"/>
</dbReference>
<evidence type="ECO:0000256" key="6">
    <source>
        <dbReference type="ARBA" id="ARBA00022741"/>
    </source>
</evidence>
<dbReference type="PANTHER" id="PTHR45627">
    <property type="entry name" value="ADENYLATE CYCLASE TYPE 1"/>
    <property type="match status" value="1"/>
</dbReference>
<evidence type="ECO:0000256" key="10">
    <source>
        <dbReference type="ARBA" id="ARBA00023136"/>
    </source>
</evidence>
<evidence type="ECO:0000256" key="4">
    <source>
        <dbReference type="ARBA" id="ARBA00022692"/>
    </source>
</evidence>
<evidence type="ECO:0000256" key="5">
    <source>
        <dbReference type="ARBA" id="ARBA00022723"/>
    </source>
</evidence>
<dbReference type="EC" id="4.6.1.1" evidence="3"/>
<proteinExistence type="predicted"/>
<evidence type="ECO:0000313" key="15">
    <source>
        <dbReference type="Proteomes" id="UP000281553"/>
    </source>
</evidence>